<sequence>MSSNDCEASYAEKEVEKLKLSPEKNLNGPFNEVQFRKYIYDTLCGGCLKNLESGFEKLYEVCRICRNTDVKKKDWVQCTKCPQWYHSECANISIKDAHISDSFQCQR</sequence>
<dbReference type="Proteomes" id="UP001652625">
    <property type="component" value="Chromosome 08"/>
</dbReference>
<dbReference type="Gene3D" id="3.30.40.10">
    <property type="entry name" value="Zinc/RING finger domain, C3HC4 (zinc finger)"/>
    <property type="match status" value="1"/>
</dbReference>
<dbReference type="RefSeq" id="XP_065660427.1">
    <property type="nucleotide sequence ID" value="XM_065804355.1"/>
</dbReference>
<dbReference type="CDD" id="cd15489">
    <property type="entry name" value="PHD_SF"/>
    <property type="match status" value="1"/>
</dbReference>
<accession>A0ABM4CFF7</accession>
<organism evidence="5 6">
    <name type="scientific">Hydra vulgaris</name>
    <name type="common">Hydra</name>
    <name type="synonym">Hydra attenuata</name>
    <dbReference type="NCBI Taxonomy" id="6087"/>
    <lineage>
        <taxon>Eukaryota</taxon>
        <taxon>Metazoa</taxon>
        <taxon>Cnidaria</taxon>
        <taxon>Hydrozoa</taxon>
        <taxon>Hydroidolina</taxon>
        <taxon>Anthoathecata</taxon>
        <taxon>Aplanulata</taxon>
        <taxon>Hydridae</taxon>
        <taxon>Hydra</taxon>
    </lineage>
</organism>
<name>A0ABM4CFF7_HYDVU</name>
<dbReference type="InterPro" id="IPR013083">
    <property type="entry name" value="Znf_RING/FYVE/PHD"/>
</dbReference>
<evidence type="ECO:0000259" key="4">
    <source>
        <dbReference type="SMART" id="SM00249"/>
    </source>
</evidence>
<dbReference type="Pfam" id="PF00628">
    <property type="entry name" value="PHD"/>
    <property type="match status" value="1"/>
</dbReference>
<dbReference type="InterPro" id="IPR011011">
    <property type="entry name" value="Znf_FYVE_PHD"/>
</dbReference>
<evidence type="ECO:0000256" key="1">
    <source>
        <dbReference type="ARBA" id="ARBA00022723"/>
    </source>
</evidence>
<protein>
    <submittedName>
        <fullName evidence="6">Uncharacterized protein LOC136084288</fullName>
    </submittedName>
</protein>
<dbReference type="InterPro" id="IPR001965">
    <property type="entry name" value="Znf_PHD"/>
</dbReference>
<gene>
    <name evidence="6" type="primary">LOC136084288</name>
</gene>
<dbReference type="SMART" id="SM00249">
    <property type="entry name" value="PHD"/>
    <property type="match status" value="1"/>
</dbReference>
<keyword evidence="2" id="KW-0863">Zinc-finger</keyword>
<keyword evidence="3" id="KW-0862">Zinc</keyword>
<evidence type="ECO:0000256" key="2">
    <source>
        <dbReference type="ARBA" id="ARBA00022771"/>
    </source>
</evidence>
<evidence type="ECO:0000313" key="5">
    <source>
        <dbReference type="Proteomes" id="UP001652625"/>
    </source>
</evidence>
<evidence type="ECO:0000313" key="6">
    <source>
        <dbReference type="RefSeq" id="XP_065660427.1"/>
    </source>
</evidence>
<keyword evidence="1" id="KW-0479">Metal-binding</keyword>
<dbReference type="InterPro" id="IPR019787">
    <property type="entry name" value="Znf_PHD-finger"/>
</dbReference>
<reference evidence="6" key="1">
    <citation type="submission" date="2025-08" db="UniProtKB">
        <authorList>
            <consortium name="RefSeq"/>
        </authorList>
    </citation>
    <scope>IDENTIFICATION</scope>
</reference>
<proteinExistence type="predicted"/>
<dbReference type="GeneID" id="136084288"/>
<keyword evidence="5" id="KW-1185">Reference proteome</keyword>
<evidence type="ECO:0000256" key="3">
    <source>
        <dbReference type="ARBA" id="ARBA00022833"/>
    </source>
</evidence>
<dbReference type="SUPFAM" id="SSF57903">
    <property type="entry name" value="FYVE/PHD zinc finger"/>
    <property type="match status" value="1"/>
</dbReference>
<feature type="domain" description="Zinc finger PHD-type" evidence="4">
    <location>
        <begin position="61"/>
        <end position="99"/>
    </location>
</feature>